<keyword evidence="3" id="KW-0863">Zinc-finger</keyword>
<dbReference type="PROSITE" id="PS50081">
    <property type="entry name" value="ZF_DAG_PE_2"/>
    <property type="match status" value="1"/>
</dbReference>
<evidence type="ECO:0000259" key="8">
    <source>
        <dbReference type="PROSITE" id="PS50081"/>
    </source>
</evidence>
<proteinExistence type="predicted"/>
<protein>
    <submittedName>
        <fullName evidence="12">Rho GTPase-activating protein 45</fullName>
    </submittedName>
</protein>
<dbReference type="Proteomes" id="UP000085678">
    <property type="component" value="Unplaced"/>
</dbReference>
<feature type="compositionally biased region" description="Low complexity" evidence="7">
    <location>
        <begin position="800"/>
        <end position="816"/>
    </location>
</feature>
<gene>
    <name evidence="12" type="primary">LOC106175885</name>
</gene>
<dbReference type="Pfam" id="PF00620">
    <property type="entry name" value="RhoGAP"/>
    <property type="match status" value="1"/>
</dbReference>
<evidence type="ECO:0000259" key="9">
    <source>
        <dbReference type="PROSITE" id="PS50238"/>
    </source>
</evidence>
<dbReference type="PANTHER" id="PTHR15228:SF25">
    <property type="entry name" value="F-BAR DOMAIN-CONTAINING PROTEIN"/>
    <property type="match status" value="1"/>
</dbReference>
<dbReference type="OrthoDB" id="6281535at2759"/>
<feature type="domain" description="Phorbol-ester/DAG-type" evidence="8">
    <location>
        <begin position="291"/>
        <end position="336"/>
    </location>
</feature>
<dbReference type="InterPro" id="IPR051025">
    <property type="entry name" value="RhoGAP"/>
</dbReference>
<feature type="domain" description="Rho-GAP" evidence="9">
    <location>
        <begin position="350"/>
        <end position="546"/>
    </location>
</feature>
<feature type="compositionally biased region" description="Basic and acidic residues" evidence="7">
    <location>
        <begin position="20"/>
        <end position="34"/>
    </location>
</feature>
<evidence type="ECO:0000256" key="4">
    <source>
        <dbReference type="ARBA" id="ARBA00022833"/>
    </source>
</evidence>
<feature type="compositionally biased region" description="Low complexity" evidence="7">
    <location>
        <begin position="692"/>
        <end position="706"/>
    </location>
</feature>
<keyword evidence="2" id="KW-0479">Metal-binding</keyword>
<feature type="compositionally biased region" description="Polar residues" evidence="7">
    <location>
        <begin position="847"/>
        <end position="856"/>
    </location>
</feature>
<dbReference type="Pfam" id="PF00130">
    <property type="entry name" value="C1_1"/>
    <property type="match status" value="1"/>
</dbReference>
<dbReference type="PROSITE" id="PS50238">
    <property type="entry name" value="RHOGAP"/>
    <property type="match status" value="1"/>
</dbReference>
<feature type="compositionally biased region" description="Low complexity" evidence="7">
    <location>
        <begin position="949"/>
        <end position="967"/>
    </location>
</feature>
<dbReference type="SUPFAM" id="SSF103657">
    <property type="entry name" value="BAR/IMD domain-like"/>
    <property type="match status" value="1"/>
</dbReference>
<dbReference type="Gene3D" id="3.30.60.20">
    <property type="match status" value="1"/>
</dbReference>
<feature type="compositionally biased region" description="Polar residues" evidence="7">
    <location>
        <begin position="574"/>
        <end position="608"/>
    </location>
</feature>
<accession>A0A2R2MS61</accession>
<dbReference type="InterPro" id="IPR008936">
    <property type="entry name" value="Rho_GTPase_activation_prot"/>
</dbReference>
<dbReference type="SUPFAM" id="SSF57889">
    <property type="entry name" value="Cysteine-rich domain"/>
    <property type="match status" value="1"/>
</dbReference>
<feature type="compositionally biased region" description="Basic and acidic residues" evidence="7">
    <location>
        <begin position="747"/>
        <end position="756"/>
    </location>
</feature>
<dbReference type="PROSITE" id="PS51741">
    <property type="entry name" value="F_BAR"/>
    <property type="match status" value="1"/>
</dbReference>
<evidence type="ECO:0000256" key="3">
    <source>
        <dbReference type="ARBA" id="ARBA00022771"/>
    </source>
</evidence>
<dbReference type="SMART" id="SM00324">
    <property type="entry name" value="RhoGAP"/>
    <property type="match status" value="1"/>
</dbReference>
<dbReference type="InterPro" id="IPR046349">
    <property type="entry name" value="C1-like_sf"/>
</dbReference>
<dbReference type="InterPro" id="IPR054713">
    <property type="entry name" value="GMIP/FCHO2-like_FCH"/>
</dbReference>
<dbReference type="GO" id="GO:0005096">
    <property type="term" value="F:GTPase activator activity"/>
    <property type="evidence" value="ECO:0007669"/>
    <property type="project" value="UniProtKB-KW"/>
</dbReference>
<keyword evidence="4" id="KW-0862">Zinc</keyword>
<dbReference type="Pfam" id="PF22699">
    <property type="entry name" value="GMIP-like_FCH"/>
    <property type="match status" value="1"/>
</dbReference>
<evidence type="ECO:0000256" key="2">
    <source>
        <dbReference type="ARBA" id="ARBA00022723"/>
    </source>
</evidence>
<feature type="compositionally biased region" description="Polar residues" evidence="7">
    <location>
        <begin position="760"/>
        <end position="775"/>
    </location>
</feature>
<evidence type="ECO:0000256" key="5">
    <source>
        <dbReference type="ARBA" id="ARBA00023054"/>
    </source>
</evidence>
<feature type="compositionally biased region" description="Low complexity" evidence="7">
    <location>
        <begin position="225"/>
        <end position="242"/>
    </location>
</feature>
<keyword evidence="11" id="KW-1185">Reference proteome</keyword>
<dbReference type="InterPro" id="IPR002219">
    <property type="entry name" value="PKC_DAG/PE"/>
</dbReference>
<evidence type="ECO:0000256" key="6">
    <source>
        <dbReference type="PROSITE-ProRule" id="PRU01077"/>
    </source>
</evidence>
<dbReference type="Gene3D" id="1.20.1270.60">
    <property type="entry name" value="Arfaptin homology (AH) domain/BAR domain"/>
    <property type="match status" value="1"/>
</dbReference>
<feature type="region of interest" description="Disordered" evidence="7">
    <location>
        <begin position="564"/>
        <end position="912"/>
    </location>
</feature>
<dbReference type="Gene3D" id="1.10.555.10">
    <property type="entry name" value="Rho GTPase activation protein"/>
    <property type="match status" value="1"/>
</dbReference>
<name>A0A2R2MS61_LINAN</name>
<dbReference type="PANTHER" id="PTHR15228">
    <property type="entry name" value="SPERMATHECAL PHYSIOLOGY VARIANT"/>
    <property type="match status" value="1"/>
</dbReference>
<evidence type="ECO:0000256" key="7">
    <source>
        <dbReference type="SAM" id="MobiDB-lite"/>
    </source>
</evidence>
<dbReference type="SMART" id="SM00109">
    <property type="entry name" value="C1"/>
    <property type="match status" value="1"/>
</dbReference>
<dbReference type="STRING" id="7574.A0A2R2MS61"/>
<organism evidence="11 12">
    <name type="scientific">Lingula anatina</name>
    <name type="common">Brachiopod</name>
    <name type="synonym">Lingula unguis</name>
    <dbReference type="NCBI Taxonomy" id="7574"/>
    <lineage>
        <taxon>Eukaryota</taxon>
        <taxon>Metazoa</taxon>
        <taxon>Spiralia</taxon>
        <taxon>Lophotrochozoa</taxon>
        <taxon>Brachiopoda</taxon>
        <taxon>Linguliformea</taxon>
        <taxon>Lingulata</taxon>
        <taxon>Lingulida</taxon>
        <taxon>Linguloidea</taxon>
        <taxon>Lingulidae</taxon>
        <taxon>Lingula</taxon>
    </lineage>
</organism>
<dbReference type="InParanoid" id="A0A2R2MS61"/>
<dbReference type="KEGG" id="lak:106175885"/>
<dbReference type="RefSeq" id="XP_023933101.1">
    <property type="nucleotide sequence ID" value="XM_024077333.1"/>
</dbReference>
<dbReference type="GeneID" id="106175885"/>
<dbReference type="PROSITE" id="PS00479">
    <property type="entry name" value="ZF_DAG_PE_1"/>
    <property type="match status" value="1"/>
</dbReference>
<dbReference type="AlphaFoldDB" id="A0A2R2MS61"/>
<dbReference type="SUPFAM" id="SSF48350">
    <property type="entry name" value="GTPase activation domain, GAP"/>
    <property type="match status" value="1"/>
</dbReference>
<feature type="region of interest" description="Disordered" evidence="7">
    <location>
        <begin position="940"/>
        <end position="978"/>
    </location>
</feature>
<feature type="compositionally biased region" description="Polar residues" evidence="7">
    <location>
        <begin position="707"/>
        <end position="724"/>
    </location>
</feature>
<evidence type="ECO:0000313" key="11">
    <source>
        <dbReference type="Proteomes" id="UP000085678"/>
    </source>
</evidence>
<evidence type="ECO:0000259" key="10">
    <source>
        <dbReference type="PROSITE" id="PS51741"/>
    </source>
</evidence>
<feature type="region of interest" description="Disordered" evidence="7">
    <location>
        <begin position="19"/>
        <end position="48"/>
    </location>
</feature>
<reference evidence="12" key="1">
    <citation type="submission" date="2025-08" db="UniProtKB">
        <authorList>
            <consortium name="RefSeq"/>
        </authorList>
    </citation>
    <scope>IDENTIFICATION</scope>
    <source>
        <tissue evidence="12">Gonads</tissue>
    </source>
</reference>
<keyword evidence="1" id="KW-0343">GTPase activation</keyword>
<dbReference type="CDD" id="cd20816">
    <property type="entry name" value="C1_GMIP-like"/>
    <property type="match status" value="1"/>
</dbReference>
<dbReference type="InterPro" id="IPR027267">
    <property type="entry name" value="AH/BAR_dom_sf"/>
</dbReference>
<feature type="region of interest" description="Disordered" evidence="7">
    <location>
        <begin position="175"/>
        <end position="247"/>
    </location>
</feature>
<keyword evidence="5 6" id="KW-0175">Coiled coil</keyword>
<evidence type="ECO:0000313" key="12">
    <source>
        <dbReference type="RefSeq" id="XP_023933101.1"/>
    </source>
</evidence>
<feature type="compositionally biased region" description="Low complexity" evidence="7">
    <location>
        <begin position="857"/>
        <end position="912"/>
    </location>
</feature>
<dbReference type="GO" id="GO:0051056">
    <property type="term" value="P:regulation of small GTPase mediated signal transduction"/>
    <property type="evidence" value="ECO:0007669"/>
    <property type="project" value="UniProtKB-ARBA"/>
</dbReference>
<feature type="domain" description="F-BAR" evidence="10">
    <location>
        <begin position="1"/>
        <end position="143"/>
    </location>
</feature>
<dbReference type="GO" id="GO:0007165">
    <property type="term" value="P:signal transduction"/>
    <property type="evidence" value="ECO:0007669"/>
    <property type="project" value="InterPro"/>
</dbReference>
<evidence type="ECO:0000256" key="1">
    <source>
        <dbReference type="ARBA" id="ARBA00022468"/>
    </source>
</evidence>
<sequence>MQDAISNLRKARSQYIARQQEYEKAKEASQKAETDTLQTSGGLGGSAKVDKKKKVEEDAMIKAAEAETTYKACVVEANTRQQDLEKGKGEILTQIRELIYQCDQTMKAVTVGYFQLQHTLSAPAPVQYQTLCESCRQYEPGTRYAEFVKRLPNSSHARSTQDVFVFEPYTPERFFEQRKRSSQSSSEQTLPGEDGFSPGKYSDKSRTPQPLRAWGQQIQGSDTESASGGSSKSHDSSPSASPHDMRKKIGLSSSMDELAEDDKDIELENRLSSSLNITSFKGSALSKAAQTHSFRKLRSPSKCRECDSYVYFQGAECEKCGLASHKKCLEILSSPCGHRSVERRMTMFGVDFNDHLQETQSDIPCVVAKCILEIDKRGLDTKGIYRVSGVKSKVERLCQSFENGAETVDLSDQHTNVISNVLKLYLRQLPQPLITISLYPELMKLAKEETGSSGEPADKMVILRLRELVTCLPKANFKTLSVILHHLKRVSDEEELNQMSSSNLGIVFGPTLLRPSEGTASLNSLMDTPHQSRIIELLIDNVEDIFGASPPLTSETPIEKVRLGSQHEVKLGSPATSSIDGARANSTKQTRADVSSDSIEESFLQSKEGSQRKESLKHILLPGSTEIQSPRESVDENEKTESEEELATDPDCSFTTDLESDDELPDTLLPDSSAPSPTPPKVHSPLARIAGVSSSSKSTKAVSTSALQLAQTQTLPTKTPSMLSAESFDSPGVKTRSTSLQIGTKEASQEDKRRSLPSDVLSSRESSTGNPNRSSLFMDLGGPIDFGHHRNLSIQTGRMSPGQSGSVSSSTGGKQSATQGTGRSLPAGQGRQSPVTSGSSSKGSQALIPSQRSITDSSSKSPSKQSPSIKQPLLPTTVYTVPPNRGAATTVTTTSKPKSSPSSSTKFSPSSRSVFYAGDMVTEVPSRSTFYAQELVDIPVEPERGIERGTSAYSSGSSSNGSSSPGGAKAIKREPRYV</sequence>
<dbReference type="InterPro" id="IPR031160">
    <property type="entry name" value="F_BAR_dom"/>
</dbReference>
<dbReference type="GO" id="GO:0008270">
    <property type="term" value="F:zinc ion binding"/>
    <property type="evidence" value="ECO:0007669"/>
    <property type="project" value="UniProtKB-KW"/>
</dbReference>
<dbReference type="InterPro" id="IPR000198">
    <property type="entry name" value="RhoGAP_dom"/>
</dbReference>